<dbReference type="FunFam" id="3.30.2300.10:FF:000001">
    <property type="entry name" value="THUMP domain-containing protein 1"/>
    <property type="match status" value="1"/>
</dbReference>
<dbReference type="PROSITE" id="PS51165">
    <property type="entry name" value="THUMP"/>
    <property type="match status" value="1"/>
</dbReference>
<evidence type="ECO:0000256" key="2">
    <source>
        <dbReference type="SAM" id="MobiDB-lite"/>
    </source>
</evidence>
<sequence>MSNPAKRPHDGGGDKPSKKSKNLWFNKSNTRQWSNRRVIERGDAGMFVTSNRGKEGKCVSELVDLLYQDEEASAPSNGKKEGEGEADDNDDGDDIEAQIRKEVDGMKPKGSKNNKGPFQPIRLDIPCLAFIKMDKSLDPVQIAHRLCATARANSDQKRSRWIQRITPVTLTQKVLGGGIEQLSREVLKPHFHSGGPSKKYAIRTSIRNNTTWTRETLIPLVASMVGPGHSVDLKNYDALILVDIVQNVCGMSVVGRDYDELKRYNLSEIYEPTPKPKPAEGGVTSEAKTSAPVEPK</sequence>
<feature type="region of interest" description="Disordered" evidence="2">
    <location>
        <begin position="270"/>
        <end position="296"/>
    </location>
</feature>
<dbReference type="OrthoDB" id="367221at2759"/>
<dbReference type="InterPro" id="IPR040183">
    <property type="entry name" value="THUMPD1-like"/>
</dbReference>
<dbReference type="PANTHER" id="PTHR13452">
    <property type="entry name" value="THUMP DOMAIN CONTAINING PROTEIN 1-RELATED"/>
    <property type="match status" value="1"/>
</dbReference>
<dbReference type="Gene3D" id="3.30.2300.10">
    <property type="entry name" value="THUMP superfamily"/>
    <property type="match status" value="1"/>
</dbReference>
<gene>
    <name evidence="4" type="ORF">AJ79_00740</name>
</gene>
<evidence type="ECO:0000259" key="3">
    <source>
        <dbReference type="PROSITE" id="PS51165"/>
    </source>
</evidence>
<protein>
    <recommendedName>
        <fullName evidence="3">THUMP domain-containing protein</fullName>
    </recommendedName>
</protein>
<feature type="region of interest" description="Disordered" evidence="2">
    <location>
        <begin position="1"/>
        <end position="51"/>
    </location>
</feature>
<dbReference type="Pfam" id="PF02926">
    <property type="entry name" value="THUMP"/>
    <property type="match status" value="1"/>
</dbReference>
<reference evidence="4 5" key="1">
    <citation type="submission" date="2017-10" db="EMBL/GenBank/DDBJ databases">
        <title>Comparative genomics in systemic dimorphic fungi from Ajellomycetaceae.</title>
        <authorList>
            <person name="Munoz J.F."/>
            <person name="Mcewen J.G."/>
            <person name="Clay O.K."/>
            <person name="Cuomo C.A."/>
        </authorList>
    </citation>
    <scope>NUCLEOTIDE SEQUENCE [LARGE SCALE GENOMIC DNA]</scope>
    <source>
        <strain evidence="4 5">UAMH5409</strain>
    </source>
</reference>
<keyword evidence="1" id="KW-0694">RNA-binding</keyword>
<keyword evidence="5" id="KW-1185">Reference proteome</keyword>
<feature type="region of interest" description="Disordered" evidence="2">
    <location>
        <begin position="70"/>
        <end position="93"/>
    </location>
</feature>
<comment type="caution">
    <text evidence="4">The sequence shown here is derived from an EMBL/GenBank/DDBJ whole genome shotgun (WGS) entry which is preliminary data.</text>
</comment>
<accession>A0A2B7YB64</accession>
<evidence type="ECO:0000313" key="5">
    <source>
        <dbReference type="Proteomes" id="UP000223968"/>
    </source>
</evidence>
<dbReference type="EMBL" id="PDNB01000006">
    <property type="protein sequence ID" value="PGH18112.1"/>
    <property type="molecule type" value="Genomic_DNA"/>
</dbReference>
<feature type="compositionally biased region" description="Basic and acidic residues" evidence="2">
    <location>
        <begin position="7"/>
        <end position="17"/>
    </location>
</feature>
<proteinExistence type="predicted"/>
<dbReference type="CDD" id="cd11717">
    <property type="entry name" value="THUMP_THUMPD1_like"/>
    <property type="match status" value="1"/>
</dbReference>
<feature type="compositionally biased region" description="Acidic residues" evidence="2">
    <location>
        <begin position="84"/>
        <end position="93"/>
    </location>
</feature>
<evidence type="ECO:0000313" key="4">
    <source>
        <dbReference type="EMBL" id="PGH18112.1"/>
    </source>
</evidence>
<dbReference type="STRING" id="1447875.A0A2B7YB64"/>
<dbReference type="GO" id="GO:0006400">
    <property type="term" value="P:tRNA modification"/>
    <property type="evidence" value="ECO:0007669"/>
    <property type="project" value="InterPro"/>
</dbReference>
<feature type="domain" description="THUMP" evidence="3">
    <location>
        <begin position="150"/>
        <end position="255"/>
    </location>
</feature>
<dbReference type="GO" id="GO:0003723">
    <property type="term" value="F:RNA binding"/>
    <property type="evidence" value="ECO:0007669"/>
    <property type="project" value="UniProtKB-UniRule"/>
</dbReference>
<feature type="compositionally biased region" description="Polar residues" evidence="2">
    <location>
        <begin position="23"/>
        <end position="35"/>
    </location>
</feature>
<dbReference type="SUPFAM" id="SSF143437">
    <property type="entry name" value="THUMP domain-like"/>
    <property type="match status" value="1"/>
</dbReference>
<name>A0A2B7YB64_9EURO</name>
<dbReference type="AlphaFoldDB" id="A0A2B7YB64"/>
<dbReference type="Proteomes" id="UP000223968">
    <property type="component" value="Unassembled WGS sequence"/>
</dbReference>
<dbReference type="InterPro" id="IPR004114">
    <property type="entry name" value="THUMP_dom"/>
</dbReference>
<evidence type="ECO:0000256" key="1">
    <source>
        <dbReference type="PROSITE-ProRule" id="PRU00529"/>
    </source>
</evidence>
<dbReference type="PANTHER" id="PTHR13452:SF10">
    <property type="entry name" value="THUMP DOMAIN-CONTAINING PROTEIN 1"/>
    <property type="match status" value="1"/>
</dbReference>
<organism evidence="4 5">
    <name type="scientific">Helicocarpus griseus UAMH5409</name>
    <dbReference type="NCBI Taxonomy" id="1447875"/>
    <lineage>
        <taxon>Eukaryota</taxon>
        <taxon>Fungi</taxon>
        <taxon>Dikarya</taxon>
        <taxon>Ascomycota</taxon>
        <taxon>Pezizomycotina</taxon>
        <taxon>Eurotiomycetes</taxon>
        <taxon>Eurotiomycetidae</taxon>
        <taxon>Onygenales</taxon>
        <taxon>Ajellomycetaceae</taxon>
        <taxon>Helicocarpus</taxon>
    </lineage>
</organism>